<name>A0A5A8D388_CAFRO</name>
<organism evidence="4 7">
    <name type="scientific">Cafeteria roenbergensis</name>
    <name type="common">Marine flagellate</name>
    <dbReference type="NCBI Taxonomy" id="33653"/>
    <lineage>
        <taxon>Eukaryota</taxon>
        <taxon>Sar</taxon>
        <taxon>Stramenopiles</taxon>
        <taxon>Bigyra</taxon>
        <taxon>Opalozoa</taxon>
        <taxon>Bicosoecida</taxon>
        <taxon>Cafeteriaceae</taxon>
        <taxon>Cafeteria</taxon>
    </lineage>
</organism>
<evidence type="ECO:0000256" key="3">
    <source>
        <dbReference type="PROSITE-ProRule" id="PRU00023"/>
    </source>
</evidence>
<dbReference type="PROSITE" id="PS50088">
    <property type="entry name" value="ANK_REPEAT"/>
    <property type="match status" value="1"/>
</dbReference>
<dbReference type="EMBL" id="VLTL01000062">
    <property type="protein sequence ID" value="KAA0163874.1"/>
    <property type="molecule type" value="Genomic_DNA"/>
</dbReference>
<comment type="caution">
    <text evidence="4">The sequence shown here is derived from an EMBL/GenBank/DDBJ whole genome shotgun (WGS) entry which is preliminary data.</text>
</comment>
<gene>
    <name evidence="5" type="ORF">FNF28_04068</name>
    <name evidence="4" type="ORF">FNF31_04704</name>
</gene>
<evidence type="ECO:0000313" key="5">
    <source>
        <dbReference type="EMBL" id="KAA0163874.1"/>
    </source>
</evidence>
<reference evidence="6 7" key="1">
    <citation type="submission" date="2019-07" db="EMBL/GenBank/DDBJ databases">
        <title>Genomes of Cafeteria roenbergensis.</title>
        <authorList>
            <person name="Fischer M.G."/>
            <person name="Hackl T."/>
            <person name="Roman M."/>
        </authorList>
    </citation>
    <scope>NUCLEOTIDE SEQUENCE [LARGE SCALE GENOMIC DNA]</scope>
    <source>
        <strain evidence="4 7">Cflag</strain>
        <strain evidence="5 6">RCC970-E3</strain>
    </source>
</reference>
<keyword evidence="1" id="KW-0677">Repeat</keyword>
<dbReference type="Gene3D" id="1.25.40.20">
    <property type="entry name" value="Ankyrin repeat-containing domain"/>
    <property type="match status" value="2"/>
</dbReference>
<dbReference type="Proteomes" id="UP000324907">
    <property type="component" value="Unassembled WGS sequence"/>
</dbReference>
<dbReference type="InterPro" id="IPR036770">
    <property type="entry name" value="Ankyrin_rpt-contain_sf"/>
</dbReference>
<evidence type="ECO:0000313" key="4">
    <source>
        <dbReference type="EMBL" id="KAA0159628.1"/>
    </source>
</evidence>
<protein>
    <submittedName>
        <fullName evidence="4">Uncharacterized protein</fullName>
    </submittedName>
</protein>
<dbReference type="AlphaFoldDB" id="A0A5A8D388"/>
<dbReference type="SMART" id="SM00248">
    <property type="entry name" value="ANK"/>
    <property type="match status" value="5"/>
</dbReference>
<dbReference type="InterPro" id="IPR002110">
    <property type="entry name" value="Ankyrin_rpt"/>
</dbReference>
<dbReference type="Proteomes" id="UP000325113">
    <property type="component" value="Unassembled WGS sequence"/>
</dbReference>
<dbReference type="Pfam" id="PF12796">
    <property type="entry name" value="Ank_2"/>
    <property type="match status" value="1"/>
</dbReference>
<evidence type="ECO:0000256" key="1">
    <source>
        <dbReference type="ARBA" id="ARBA00022737"/>
    </source>
</evidence>
<dbReference type="SUPFAM" id="SSF48403">
    <property type="entry name" value="Ankyrin repeat"/>
    <property type="match status" value="1"/>
</dbReference>
<evidence type="ECO:0000256" key="2">
    <source>
        <dbReference type="ARBA" id="ARBA00023043"/>
    </source>
</evidence>
<evidence type="ECO:0000313" key="7">
    <source>
        <dbReference type="Proteomes" id="UP000325113"/>
    </source>
</evidence>
<dbReference type="PANTHER" id="PTHR24198">
    <property type="entry name" value="ANKYRIN REPEAT AND PROTEIN KINASE DOMAIN-CONTAINING PROTEIN"/>
    <property type="match status" value="1"/>
</dbReference>
<dbReference type="PANTHER" id="PTHR24198:SF165">
    <property type="entry name" value="ANKYRIN REPEAT-CONTAINING PROTEIN-RELATED"/>
    <property type="match status" value="1"/>
</dbReference>
<dbReference type="EMBL" id="VLTM01000051">
    <property type="protein sequence ID" value="KAA0159628.1"/>
    <property type="molecule type" value="Genomic_DNA"/>
</dbReference>
<proteinExistence type="predicted"/>
<evidence type="ECO:0000313" key="6">
    <source>
        <dbReference type="Proteomes" id="UP000324907"/>
    </source>
</evidence>
<keyword evidence="2 3" id="KW-0040">ANK repeat</keyword>
<accession>A0A5A8D388</accession>
<feature type="repeat" description="ANK" evidence="3">
    <location>
        <begin position="118"/>
        <end position="150"/>
    </location>
</feature>
<sequence length="849" mass="87125">MAAAAAAALEVANAHARIERILSGAGIEGEAGEPVSTKQSDFFCSHLDYALKWVTVSLHPQAADKGPVPPGMPGGVSAGQLAFDLLSRGTDSEVMGPASLKDATDVTKKAIADWRDGAGNSLLHYAALGPNPQAVKALLGCGICVDAKNSAGATPLMYAAGRAGPHCPLVELLAAKADLAAADGMDRTVLHYAAFFGCGDAIVRVLREGKTRTCPSVNALTHGLVSPLMVAASSVTTSRRDIVGKPSFQRLHATAALLRAGAKINLADCIGETALMRAIRARNDEVVVMLIISGATVASDSLDKPCAGLLAATRPCASPGELLVQLEAADALGSAERASDDIARSVIGVDAAKARQVAAQLAAKRVEEAPSAAEAQAGSVAHTAADDGVAGATMASASDHEDEGVADAAAISLSEPPARALPKWSGASLGAVLSCRGCGWSVVALIALLRARANAWDPASSEDEGSAGRAGLPRKAARAVRNWARSLLLRALMVLPSPSDDATTASVAPATAGTAAPAGRPAAAAAAAAATSAAAAVQAGVEHVQPIEYLVYALARANALSDSLAFCNPANARDSIGALLFAKMPALATAIGLTSATGLPGRTSVTSFTVGMEARLEVVSATFNEICCLAEVDASGMGFQWARAAGDCIRVADTYDGSALHDFGSWSLEDALELAACAPSDAASLVQLRRALGAATVEEGLRVAVQAAQHSNESVLRAFTPLIWSVSITRGVEPILVTAEGNLDFSAVVRTGAFGRDTTAVQAFLEQLQESFQTLKDASIVAQGFDDKERGLEMTLEHDTWAHLQLFYSALQAAWRERESRRLCSGVGGVELCNSRIGCFDPTAGCAFQ</sequence>